<organism evidence="2 3">
    <name type="scientific">Chelativorans petroleitrophicus</name>
    <dbReference type="NCBI Taxonomy" id="2975484"/>
    <lineage>
        <taxon>Bacteria</taxon>
        <taxon>Pseudomonadati</taxon>
        <taxon>Pseudomonadota</taxon>
        <taxon>Alphaproteobacteria</taxon>
        <taxon>Hyphomicrobiales</taxon>
        <taxon>Phyllobacteriaceae</taxon>
        <taxon>Chelativorans</taxon>
    </lineage>
</organism>
<evidence type="ECO:0008006" key="4">
    <source>
        <dbReference type="Google" id="ProtNLM"/>
    </source>
</evidence>
<sequence>MRCERRPASWFARLRRDRGLFAAVGVLALLLSALQPAAVVQNADIRALLILCSDIHEGAPVKSPGQGPDCPLCPAGHPCGFHIAPAAPASTPLFEPFAPQGQPALVRAAGSLPAARGEAPPAIRGPPPKA</sequence>
<protein>
    <recommendedName>
        <fullName evidence="4">DUF2946 domain-containing protein</fullName>
    </recommendedName>
</protein>
<name>A0A9X2X8S6_9HYPH</name>
<dbReference type="EMBL" id="JAODNV010000008">
    <property type="protein sequence ID" value="MCT8990179.1"/>
    <property type="molecule type" value="Genomic_DNA"/>
</dbReference>
<dbReference type="Proteomes" id="UP001149009">
    <property type="component" value="Unassembled WGS sequence"/>
</dbReference>
<accession>A0A9X2X8S6</accession>
<keyword evidence="3" id="KW-1185">Reference proteome</keyword>
<gene>
    <name evidence="2" type="ORF">NYR54_07705</name>
</gene>
<proteinExistence type="predicted"/>
<feature type="region of interest" description="Disordered" evidence="1">
    <location>
        <begin position="111"/>
        <end position="130"/>
    </location>
</feature>
<dbReference type="AlphaFoldDB" id="A0A9X2X8S6"/>
<evidence type="ECO:0000313" key="3">
    <source>
        <dbReference type="Proteomes" id="UP001149009"/>
    </source>
</evidence>
<reference evidence="2" key="1">
    <citation type="submission" date="2022-08" db="EMBL/GenBank/DDBJ databases">
        <title>Chelativorans sichuanense sp. nov., a paraffin oil-degrading bacterium isolated from a mixture of oil-based drill cuttings and paddy soil.</title>
        <authorList>
            <person name="Yu J."/>
            <person name="Liu H."/>
            <person name="Chen Q."/>
        </authorList>
    </citation>
    <scope>NUCLEOTIDE SEQUENCE</scope>
    <source>
        <strain evidence="2">SCAU 2101</strain>
    </source>
</reference>
<comment type="caution">
    <text evidence="2">The sequence shown here is derived from an EMBL/GenBank/DDBJ whole genome shotgun (WGS) entry which is preliminary data.</text>
</comment>
<dbReference type="RefSeq" id="WP_261515038.1">
    <property type="nucleotide sequence ID" value="NZ_JAODNV010000008.1"/>
</dbReference>
<evidence type="ECO:0000256" key="1">
    <source>
        <dbReference type="SAM" id="MobiDB-lite"/>
    </source>
</evidence>
<evidence type="ECO:0000313" key="2">
    <source>
        <dbReference type="EMBL" id="MCT8990179.1"/>
    </source>
</evidence>